<keyword evidence="1" id="KW-0132">Cell division</keyword>
<gene>
    <name evidence="7" type="ORF">CASFOL_036566</name>
</gene>
<evidence type="ECO:0000313" key="7">
    <source>
        <dbReference type="EMBL" id="KAL3621654.1"/>
    </source>
</evidence>
<reference evidence="8" key="1">
    <citation type="journal article" date="2024" name="IScience">
        <title>Strigolactones Initiate the Formation of Haustorium-like Structures in Castilleja.</title>
        <authorList>
            <person name="Buerger M."/>
            <person name="Peterson D."/>
            <person name="Chory J."/>
        </authorList>
    </citation>
    <scope>NUCLEOTIDE SEQUENCE [LARGE SCALE GENOMIC DNA]</scope>
</reference>
<dbReference type="PANTHER" id="PTHR35740">
    <property type="entry name" value="OS12G0111700 PROTEIN"/>
    <property type="match status" value="1"/>
</dbReference>
<feature type="domain" description="Sororin C-terminal region" evidence="6">
    <location>
        <begin position="140"/>
        <end position="162"/>
    </location>
</feature>
<dbReference type="EMBL" id="JAVIJP010000066">
    <property type="protein sequence ID" value="KAL3621654.1"/>
    <property type="molecule type" value="Genomic_DNA"/>
</dbReference>
<dbReference type="Pfam" id="PF25220">
    <property type="entry name" value="Sororin_C"/>
    <property type="match status" value="1"/>
</dbReference>
<evidence type="ECO:0000256" key="4">
    <source>
        <dbReference type="ARBA" id="ARBA00023306"/>
    </source>
</evidence>
<keyword evidence="8" id="KW-1185">Reference proteome</keyword>
<keyword evidence="4" id="KW-0131">Cell cycle</keyword>
<evidence type="ECO:0000259" key="6">
    <source>
        <dbReference type="Pfam" id="PF25220"/>
    </source>
</evidence>
<dbReference type="AlphaFoldDB" id="A0ABD3BX36"/>
<dbReference type="PANTHER" id="PTHR35740:SF1">
    <property type="entry name" value="OS12G0111700 PROTEIN"/>
    <property type="match status" value="1"/>
</dbReference>
<evidence type="ECO:0000256" key="1">
    <source>
        <dbReference type="ARBA" id="ARBA00022618"/>
    </source>
</evidence>
<protein>
    <recommendedName>
        <fullName evidence="6">Sororin C-terminal region domain-containing protein</fullName>
    </recommendedName>
</protein>
<dbReference type="Proteomes" id="UP001632038">
    <property type="component" value="Unassembled WGS sequence"/>
</dbReference>
<dbReference type="GO" id="GO:0005634">
    <property type="term" value="C:nucleus"/>
    <property type="evidence" value="ECO:0007669"/>
    <property type="project" value="UniProtKB-SubCell"/>
</dbReference>
<keyword evidence="2" id="KW-0498">Mitosis</keyword>
<evidence type="ECO:0000313" key="8">
    <source>
        <dbReference type="Proteomes" id="UP001632038"/>
    </source>
</evidence>
<evidence type="ECO:0000256" key="5">
    <source>
        <dbReference type="ARBA" id="ARBA00093465"/>
    </source>
</evidence>
<comment type="caution">
    <text evidence="7">The sequence shown here is derived from an EMBL/GenBank/DDBJ whole genome shotgun (WGS) entry which is preliminary data.</text>
</comment>
<dbReference type="GO" id="GO:0051301">
    <property type="term" value="P:cell division"/>
    <property type="evidence" value="ECO:0007669"/>
    <property type="project" value="UniProtKB-KW"/>
</dbReference>
<evidence type="ECO:0000256" key="2">
    <source>
        <dbReference type="ARBA" id="ARBA00022776"/>
    </source>
</evidence>
<organism evidence="7 8">
    <name type="scientific">Castilleja foliolosa</name>
    <dbReference type="NCBI Taxonomy" id="1961234"/>
    <lineage>
        <taxon>Eukaryota</taxon>
        <taxon>Viridiplantae</taxon>
        <taxon>Streptophyta</taxon>
        <taxon>Embryophyta</taxon>
        <taxon>Tracheophyta</taxon>
        <taxon>Spermatophyta</taxon>
        <taxon>Magnoliopsida</taxon>
        <taxon>eudicotyledons</taxon>
        <taxon>Gunneridae</taxon>
        <taxon>Pentapetalae</taxon>
        <taxon>asterids</taxon>
        <taxon>lamiids</taxon>
        <taxon>Lamiales</taxon>
        <taxon>Orobanchaceae</taxon>
        <taxon>Pedicularideae</taxon>
        <taxon>Castillejinae</taxon>
        <taxon>Castilleja</taxon>
    </lineage>
</organism>
<comment type="similarity">
    <text evidence="5">Belongs to the sororin family.</text>
</comment>
<name>A0ABD3BX36_9LAMI</name>
<proteinExistence type="inferred from homology"/>
<dbReference type="InterPro" id="IPR057337">
    <property type="entry name" value="Sororin_C"/>
</dbReference>
<evidence type="ECO:0000256" key="3">
    <source>
        <dbReference type="ARBA" id="ARBA00023242"/>
    </source>
</evidence>
<keyword evidence="3" id="KW-0539">Nucleus</keyword>
<sequence>MNRALEMWQDIPGIQEDTLSPKAIVNDPWSVFQQVLSISALKPHVPEKWAQQGRPRLAGSEFRAIQPWPAFHFHSLLFGPARDFAGNDEKGQSLSGGCRSKPLVIDLDEAGDIKFSKSWTDTKPKLKKKMSRIEEIKELPREFVEQQKAYYKEVDDFELPEEEISQDELD</sequence>
<accession>A0ABD3BX36</accession>